<dbReference type="InterPro" id="IPR003615">
    <property type="entry name" value="HNH_nuc"/>
</dbReference>
<evidence type="ECO:0000313" key="3">
    <source>
        <dbReference type="Proteomes" id="UP000490922"/>
    </source>
</evidence>
<accession>A0A7J5AKA9</accession>
<gene>
    <name evidence="2" type="ORF">F6464_02295</name>
</gene>
<dbReference type="EMBL" id="WAEM01000001">
    <property type="protein sequence ID" value="KAB1157933.1"/>
    <property type="molecule type" value="Genomic_DNA"/>
</dbReference>
<comment type="caution">
    <text evidence="2">The sequence shown here is derived from an EMBL/GenBank/DDBJ whole genome shotgun (WGS) entry which is preliminary data.</text>
</comment>
<keyword evidence="2" id="KW-0540">Nuclease</keyword>
<keyword evidence="3" id="KW-1185">Reference proteome</keyword>
<keyword evidence="2" id="KW-0255">Endonuclease</keyword>
<organism evidence="2 3">
    <name type="scientific">Flavobacterium luteum</name>
    <dbReference type="NCBI Taxonomy" id="2026654"/>
    <lineage>
        <taxon>Bacteria</taxon>
        <taxon>Pseudomonadati</taxon>
        <taxon>Bacteroidota</taxon>
        <taxon>Flavobacteriia</taxon>
        <taxon>Flavobacteriales</taxon>
        <taxon>Flavobacteriaceae</taxon>
        <taxon>Flavobacterium</taxon>
    </lineage>
</organism>
<feature type="domain" description="SMODS-associated and fused to various effectors" evidence="1">
    <location>
        <begin position="182"/>
        <end position="373"/>
    </location>
</feature>
<proteinExistence type="predicted"/>
<dbReference type="Pfam" id="PF18145">
    <property type="entry name" value="SAVED"/>
    <property type="match status" value="1"/>
</dbReference>
<dbReference type="Proteomes" id="UP000490922">
    <property type="component" value="Unassembled WGS sequence"/>
</dbReference>
<keyword evidence="2" id="KW-0378">Hydrolase</keyword>
<sequence>MSVTSITDKNKYLLWVKSGGRCQYRGCNCSLTQDILTKRNFNKAYIAHIVADVPGGPRGDAVRSPLLKDDITNLMLLCDAHHRLIDRADVAGHPEKLLLEMKKEHENRIETVTAIDQDRQSYILTYKANVGVFTPELSYQTVSQYLQPDYFPAMADTIDLSLSNSIQKDSTPAYWTTEVENLEAQFNKRLSQNFAKGEIKHLSVFAFAPIPLLIKLGTLINDIYTCQINQKVRNPDTWKLDDDMTEVKYTVVEPENNHKTVALNISLSASITNDRITEVLGDECDIYTIKIDNPFNDYLKSKRHLEDFSITIRQLLNKVKAQYGEKTPLHIFPAMPIAKAVELGRVWMPKADMPLFLYDQNTANSGFSKAIEIVNK</sequence>
<dbReference type="GO" id="GO:0004519">
    <property type="term" value="F:endonuclease activity"/>
    <property type="evidence" value="ECO:0007669"/>
    <property type="project" value="UniProtKB-KW"/>
</dbReference>
<dbReference type="AlphaFoldDB" id="A0A7J5AKA9"/>
<protein>
    <submittedName>
        <fullName evidence="2">HNH endonuclease</fullName>
    </submittedName>
</protein>
<reference evidence="2 3" key="1">
    <citation type="submission" date="2019-09" db="EMBL/GenBank/DDBJ databases">
        <title>Flavobacterium sp. nov., isolated from glacier ice.</title>
        <authorList>
            <person name="Liu Q."/>
        </authorList>
    </citation>
    <scope>NUCLEOTIDE SEQUENCE [LARGE SCALE GENOMIC DNA]</scope>
    <source>
        <strain evidence="2 3">NBRC 112527</strain>
    </source>
</reference>
<dbReference type="InterPro" id="IPR040836">
    <property type="entry name" value="SAVED"/>
</dbReference>
<dbReference type="CDD" id="cd00085">
    <property type="entry name" value="HNHc"/>
    <property type="match status" value="1"/>
</dbReference>
<evidence type="ECO:0000259" key="1">
    <source>
        <dbReference type="Pfam" id="PF18145"/>
    </source>
</evidence>
<dbReference type="RefSeq" id="WP_151106126.1">
    <property type="nucleotide sequence ID" value="NZ_WAEM01000001.1"/>
</dbReference>
<dbReference type="OrthoDB" id="5379188at2"/>
<dbReference type="NCBIfam" id="NF033611">
    <property type="entry name" value="SAVED"/>
    <property type="match status" value="1"/>
</dbReference>
<evidence type="ECO:0000313" key="2">
    <source>
        <dbReference type="EMBL" id="KAB1157933.1"/>
    </source>
</evidence>
<name>A0A7J5AKA9_9FLAO</name>